<keyword evidence="4" id="KW-0813">Transport</keyword>
<evidence type="ECO:0000256" key="10">
    <source>
        <dbReference type="SAM" id="Phobius"/>
    </source>
</evidence>
<dbReference type="EMBL" id="KI392614">
    <property type="protein sequence ID" value="ERN12617.1"/>
    <property type="molecule type" value="Genomic_DNA"/>
</dbReference>
<feature type="transmembrane region" description="Helical" evidence="10">
    <location>
        <begin position="435"/>
        <end position="460"/>
    </location>
</feature>
<feature type="transmembrane region" description="Helical" evidence="10">
    <location>
        <begin position="284"/>
        <end position="304"/>
    </location>
</feature>
<dbReference type="PANTHER" id="PTHR19432:SF70">
    <property type="entry name" value="SUCROSE TRANSPORT PROTEIN SUC1-RELATED"/>
    <property type="match status" value="1"/>
</dbReference>
<dbReference type="InterPro" id="IPR005989">
    <property type="entry name" value="Suc_symporter_pln"/>
</dbReference>
<comment type="subcellular location">
    <subcellularLocation>
        <location evidence="1">Membrane</location>
        <topology evidence="1">Multi-pass membrane protein</topology>
    </subcellularLocation>
</comment>
<evidence type="ECO:0000313" key="11">
    <source>
        <dbReference type="EMBL" id="ERN12617.1"/>
    </source>
</evidence>
<keyword evidence="8 10" id="KW-1133">Transmembrane helix</keyword>
<dbReference type="OMA" id="FQWYALF"/>
<dbReference type="GO" id="GO:0005886">
    <property type="term" value="C:plasma membrane"/>
    <property type="evidence" value="ECO:0000318"/>
    <property type="project" value="GO_Central"/>
</dbReference>
<evidence type="ECO:0000256" key="9">
    <source>
        <dbReference type="ARBA" id="ARBA00023136"/>
    </source>
</evidence>
<dbReference type="STRING" id="13333.W1PRG5"/>
<proteinExistence type="inferred from homology"/>
<feature type="transmembrane region" description="Helical" evidence="10">
    <location>
        <begin position="334"/>
        <end position="353"/>
    </location>
</feature>
<feature type="transmembrane region" description="Helical" evidence="10">
    <location>
        <begin position="224"/>
        <end position="242"/>
    </location>
</feature>
<comment type="similarity">
    <text evidence="3">Belongs to the glycoside-pentoside-hexuronide (GPH) cation symporter transporter (TC 2.A.2.4) family.</text>
</comment>
<keyword evidence="7" id="KW-0769">Symport</keyword>
<dbReference type="NCBIfam" id="TIGR01301">
    <property type="entry name" value="GPH_sucrose"/>
    <property type="match status" value="1"/>
</dbReference>
<dbReference type="GO" id="GO:0005985">
    <property type="term" value="P:sucrose metabolic process"/>
    <property type="evidence" value="ECO:0007669"/>
    <property type="project" value="UniProtKB-UniPathway"/>
</dbReference>
<evidence type="ECO:0000313" key="12">
    <source>
        <dbReference type="Proteomes" id="UP000017836"/>
    </source>
</evidence>
<keyword evidence="9 10" id="KW-0472">Membrane</keyword>
<dbReference type="Gene3D" id="1.20.1250.20">
    <property type="entry name" value="MFS general substrate transporter like domains"/>
    <property type="match status" value="1"/>
</dbReference>
<keyword evidence="12" id="KW-1185">Reference proteome</keyword>
<feature type="transmembrane region" description="Helical" evidence="10">
    <location>
        <begin position="365"/>
        <end position="383"/>
    </location>
</feature>
<dbReference type="GO" id="GO:0005773">
    <property type="term" value="C:vacuole"/>
    <property type="evidence" value="ECO:0000318"/>
    <property type="project" value="GO_Central"/>
</dbReference>
<evidence type="ECO:0000256" key="8">
    <source>
        <dbReference type="ARBA" id="ARBA00022989"/>
    </source>
</evidence>
<reference evidence="12" key="1">
    <citation type="journal article" date="2013" name="Science">
        <title>The Amborella genome and the evolution of flowering plants.</title>
        <authorList>
            <consortium name="Amborella Genome Project"/>
        </authorList>
    </citation>
    <scope>NUCLEOTIDE SEQUENCE [LARGE SCALE GENOMIC DNA]</scope>
</reference>
<organism evidence="11 12">
    <name type="scientific">Amborella trichopoda</name>
    <dbReference type="NCBI Taxonomy" id="13333"/>
    <lineage>
        <taxon>Eukaryota</taxon>
        <taxon>Viridiplantae</taxon>
        <taxon>Streptophyta</taxon>
        <taxon>Embryophyta</taxon>
        <taxon>Tracheophyta</taxon>
        <taxon>Spermatophyta</taxon>
        <taxon>Magnoliopsida</taxon>
        <taxon>Amborellales</taxon>
        <taxon>Amborellaceae</taxon>
        <taxon>Amborella</taxon>
    </lineage>
</organism>
<protein>
    <recommendedName>
        <fullName evidence="13">Sucrose transporter</fullName>
    </recommendedName>
</protein>
<dbReference type="Pfam" id="PF13347">
    <property type="entry name" value="MFS_2"/>
    <property type="match status" value="1"/>
</dbReference>
<sequence>MDTSARLLASLSRPETASSATAPLSKLATAASIAAGIQFGWALQLSLLTPYVQQLGIPHTFSSFIWLCGPVSGMIVQPIVGYNSDRCRSRWGRRRPFIAAGAVLVMVATVLIGFSADLGYFMGDEIEGEVKMRRPRAIVVFVLGFWVLDVANNMLQAPCRALLADLAGKNQSKTRSANGFYSFFMAVGNILGFAAGAFPNLHSLFPFTLTQACNAYCADLKSAFLLSNLLLLTLTTLSLTSISETAVPEERNGHHNSHHDDEEEEREAFLGEIIRALRDLPRPMWVLLLVTSLNWLAWFPFLLFDTDWMGREVYWGSLNGNESDLEKYNAGVRVGSLGLMVNSVVLGATALVVEPMARRFRATRLWGLVNFVLAFCLGFSVVVTKLAEFYGGATAGVAVLAVALFALMGVPLAVTYSIPFALASIFSRNSRAGQGLAMGVLNLAVVVPQVIANYLLVILLEKNKNA</sequence>
<dbReference type="Proteomes" id="UP000017836">
    <property type="component" value="Unassembled WGS sequence"/>
</dbReference>
<evidence type="ECO:0000256" key="1">
    <source>
        <dbReference type="ARBA" id="ARBA00004141"/>
    </source>
</evidence>
<dbReference type="UniPathway" id="UPA00238"/>
<evidence type="ECO:0000256" key="6">
    <source>
        <dbReference type="ARBA" id="ARBA00022692"/>
    </source>
</evidence>
<dbReference type="SUPFAM" id="SSF103473">
    <property type="entry name" value="MFS general substrate transporter"/>
    <property type="match status" value="1"/>
</dbReference>
<dbReference type="Gramene" id="ERN12617">
    <property type="protein sequence ID" value="ERN12617"/>
    <property type="gene ID" value="AMTR_s00025p00229310"/>
</dbReference>
<dbReference type="AlphaFoldDB" id="W1PRG5"/>
<comment type="pathway">
    <text evidence="2">Glycan biosynthesis; sucrose metabolism.</text>
</comment>
<feature type="transmembrane region" description="Helical" evidence="10">
    <location>
        <begin position="176"/>
        <end position="198"/>
    </location>
</feature>
<dbReference type="CDD" id="cd17313">
    <property type="entry name" value="MFS_SLC45_SUC"/>
    <property type="match status" value="1"/>
</dbReference>
<name>W1PRG5_AMBTC</name>
<keyword evidence="6 10" id="KW-0812">Transmembrane</keyword>
<evidence type="ECO:0000256" key="2">
    <source>
        <dbReference type="ARBA" id="ARBA00004914"/>
    </source>
</evidence>
<accession>W1PRG5</accession>
<evidence type="ECO:0000256" key="7">
    <source>
        <dbReference type="ARBA" id="ARBA00022847"/>
    </source>
</evidence>
<evidence type="ECO:0000256" key="3">
    <source>
        <dbReference type="ARBA" id="ARBA00007134"/>
    </source>
</evidence>
<feature type="transmembrane region" description="Helical" evidence="10">
    <location>
        <begin position="96"/>
        <end position="116"/>
    </location>
</feature>
<evidence type="ECO:0000256" key="4">
    <source>
        <dbReference type="ARBA" id="ARBA00022448"/>
    </source>
</evidence>
<evidence type="ECO:0000256" key="5">
    <source>
        <dbReference type="ARBA" id="ARBA00022597"/>
    </source>
</evidence>
<feature type="transmembrane region" description="Helical" evidence="10">
    <location>
        <begin position="136"/>
        <end position="155"/>
    </location>
</feature>
<dbReference type="HOGENOM" id="CLU_025234_3_0_1"/>
<feature type="transmembrane region" description="Helical" evidence="10">
    <location>
        <begin position="21"/>
        <end position="43"/>
    </location>
</feature>
<feature type="transmembrane region" description="Helical" evidence="10">
    <location>
        <begin position="63"/>
        <end position="84"/>
    </location>
</feature>
<dbReference type="PANTHER" id="PTHR19432">
    <property type="entry name" value="SUGAR TRANSPORTER"/>
    <property type="match status" value="1"/>
</dbReference>
<keyword evidence="5" id="KW-0762">Sugar transport</keyword>
<evidence type="ECO:0008006" key="13">
    <source>
        <dbReference type="Google" id="ProtNLM"/>
    </source>
</evidence>
<dbReference type="eggNOG" id="KOG0637">
    <property type="taxonomic scope" value="Eukaryota"/>
</dbReference>
<dbReference type="InterPro" id="IPR036259">
    <property type="entry name" value="MFS_trans_sf"/>
</dbReference>
<dbReference type="GO" id="GO:0008506">
    <property type="term" value="F:sucrose:proton symporter activity"/>
    <property type="evidence" value="ECO:0000318"/>
    <property type="project" value="GO_Central"/>
</dbReference>
<gene>
    <name evidence="11" type="ORF">AMTR_s00025p00229310</name>
</gene>